<protein>
    <submittedName>
        <fullName evidence="2">YHS domain-containing protein</fullName>
    </submittedName>
</protein>
<feature type="region of interest" description="Disordered" evidence="1">
    <location>
        <begin position="164"/>
        <end position="198"/>
    </location>
</feature>
<dbReference type="Proteomes" id="UP001231124">
    <property type="component" value="Unassembled WGS sequence"/>
</dbReference>
<keyword evidence="3" id="KW-1185">Reference proteome</keyword>
<name>A0ABU0I1B9_9HYPH</name>
<dbReference type="NCBIfam" id="NF041384">
    <property type="entry name" value="YHS_seleno_dom"/>
    <property type="match status" value="1"/>
</dbReference>
<dbReference type="EMBL" id="JAUSVP010000008">
    <property type="protein sequence ID" value="MDQ0448396.1"/>
    <property type="molecule type" value="Genomic_DNA"/>
</dbReference>
<evidence type="ECO:0000256" key="1">
    <source>
        <dbReference type="SAM" id="MobiDB-lite"/>
    </source>
</evidence>
<proteinExistence type="predicted"/>
<organism evidence="2 3">
    <name type="scientific">Methylobacterium aerolatum</name>
    <dbReference type="NCBI Taxonomy" id="418708"/>
    <lineage>
        <taxon>Bacteria</taxon>
        <taxon>Pseudomonadati</taxon>
        <taxon>Pseudomonadota</taxon>
        <taxon>Alphaproteobacteria</taxon>
        <taxon>Hyphomicrobiales</taxon>
        <taxon>Methylobacteriaceae</taxon>
        <taxon>Methylobacterium</taxon>
    </lineage>
</organism>
<evidence type="ECO:0000313" key="2">
    <source>
        <dbReference type="EMBL" id="MDQ0448396.1"/>
    </source>
</evidence>
<dbReference type="RefSeq" id="WP_238202363.1">
    <property type="nucleotide sequence ID" value="NZ_BPQE01000011.1"/>
</dbReference>
<comment type="caution">
    <text evidence="2">The sequence shown here is derived from an EMBL/GenBank/DDBJ whole genome shotgun (WGS) entry which is preliminary data.</text>
</comment>
<sequence length="198" mass="21587">MRLTGGDRRSARWAAWCGAWIVLLLGLAAGVGRGAAEPVGTRVTLLALRGYDPVSYFLPDGPRPGSARFETVWAAQAWRFASEANRAAFRRDPEVYAPRLGGFDAAGILDRRLVDSAPDLFAIIGERLYLFRNEERRARFLAQPDLASTAETIWPELRVLLDDPPPVPASPAAKPPESRAVPLSETPGEEAGRSPPEE</sequence>
<accession>A0ABU0I1B9</accession>
<reference evidence="2 3" key="1">
    <citation type="submission" date="2023-07" db="EMBL/GenBank/DDBJ databases">
        <title>Genomic Encyclopedia of Type Strains, Phase IV (KMG-IV): sequencing the most valuable type-strain genomes for metagenomic binning, comparative biology and taxonomic classification.</title>
        <authorList>
            <person name="Goeker M."/>
        </authorList>
    </citation>
    <scope>NUCLEOTIDE SEQUENCE [LARGE SCALE GENOMIC DNA]</scope>
    <source>
        <strain evidence="2 3">DSM 19013</strain>
    </source>
</reference>
<gene>
    <name evidence="2" type="ORF">QO012_002905</name>
</gene>
<evidence type="ECO:0000313" key="3">
    <source>
        <dbReference type="Proteomes" id="UP001231124"/>
    </source>
</evidence>